<comment type="caution">
    <text evidence="1">The sequence shown here is derived from an EMBL/GenBank/DDBJ whole genome shotgun (WGS) entry which is preliminary data.</text>
</comment>
<evidence type="ECO:0000313" key="2">
    <source>
        <dbReference type="Proteomes" id="UP000292136"/>
    </source>
</evidence>
<dbReference type="Gene3D" id="3.40.50.1240">
    <property type="entry name" value="Phosphoglycerate mutase-like"/>
    <property type="match status" value="1"/>
</dbReference>
<organism evidence="1 2">
    <name type="scientific">Azospira oryzae</name>
    <dbReference type="NCBI Taxonomy" id="146939"/>
    <lineage>
        <taxon>Bacteria</taxon>
        <taxon>Pseudomonadati</taxon>
        <taxon>Pseudomonadota</taxon>
        <taxon>Betaproteobacteria</taxon>
        <taxon>Rhodocyclales</taxon>
        <taxon>Rhodocyclaceae</taxon>
        <taxon>Azospira</taxon>
    </lineage>
</organism>
<dbReference type="CDD" id="cd07067">
    <property type="entry name" value="HP_PGM_like"/>
    <property type="match status" value="1"/>
</dbReference>
<dbReference type="SMART" id="SM00855">
    <property type="entry name" value="PGAM"/>
    <property type="match status" value="1"/>
</dbReference>
<evidence type="ECO:0000313" key="1">
    <source>
        <dbReference type="EMBL" id="RZT75851.1"/>
    </source>
</evidence>
<sequence length="163" mass="17815">MAPLSPETAMDLILWRHAEAEVGSDDLARRLTVRGAKQARQMAAWLKPRLPKHTRILVSPAVRTQQTADALELPYETSRKLAPDASVYDLLSAAGWPDSRQTILIVGHQPTLGQLAALLLSGQEAPWTVKKGAVWWFSNRVRAGETQTLLRCCLGPDILAGGS</sequence>
<name>A0ABY0IKZ0_9RHOO</name>
<gene>
    <name evidence="1" type="ORF">EV678_3038</name>
</gene>
<dbReference type="SUPFAM" id="SSF53254">
    <property type="entry name" value="Phosphoglycerate mutase-like"/>
    <property type="match status" value="1"/>
</dbReference>
<dbReference type="InterPro" id="IPR029033">
    <property type="entry name" value="His_PPase_superfam"/>
</dbReference>
<dbReference type="Pfam" id="PF00300">
    <property type="entry name" value="His_Phos_1"/>
    <property type="match status" value="1"/>
</dbReference>
<proteinExistence type="predicted"/>
<reference evidence="1 2" key="1">
    <citation type="submission" date="2019-02" db="EMBL/GenBank/DDBJ databases">
        <title>Genomic Encyclopedia of Type Strains, Phase IV (KMG-IV): sequencing the most valuable type-strain genomes for metagenomic binning, comparative biology and taxonomic classification.</title>
        <authorList>
            <person name="Goeker M."/>
        </authorList>
    </citation>
    <scope>NUCLEOTIDE SEQUENCE [LARGE SCALE GENOMIC DNA]</scope>
    <source>
        <strain evidence="1 2">DSM 21223</strain>
    </source>
</reference>
<dbReference type="EMBL" id="SHKM01000003">
    <property type="protein sequence ID" value="RZT75851.1"/>
    <property type="molecule type" value="Genomic_DNA"/>
</dbReference>
<dbReference type="InterPro" id="IPR004449">
    <property type="entry name" value="SixA"/>
</dbReference>
<protein>
    <submittedName>
        <fullName evidence="1">Phosphohistidine phosphatase SixA</fullName>
    </submittedName>
</protein>
<dbReference type="InterPro" id="IPR013078">
    <property type="entry name" value="His_Pase_superF_clade-1"/>
</dbReference>
<keyword evidence="2" id="KW-1185">Reference proteome</keyword>
<accession>A0ABY0IKZ0</accession>
<dbReference type="Proteomes" id="UP000292136">
    <property type="component" value="Unassembled WGS sequence"/>
</dbReference>
<dbReference type="NCBIfam" id="TIGR00249">
    <property type="entry name" value="sixA"/>
    <property type="match status" value="1"/>
</dbReference>